<gene>
    <name evidence="7" type="ORF">SAMN04489809_1396</name>
</gene>
<dbReference type="PANTHER" id="PTHR30055:SF234">
    <property type="entry name" value="HTH-TYPE TRANSCRIPTIONAL REGULATOR BETI"/>
    <property type="match status" value="1"/>
</dbReference>
<organism evidence="7 8">
    <name type="scientific">Microbacterium paraoxydans</name>
    <dbReference type="NCBI Taxonomy" id="199592"/>
    <lineage>
        <taxon>Bacteria</taxon>
        <taxon>Bacillati</taxon>
        <taxon>Actinomycetota</taxon>
        <taxon>Actinomycetes</taxon>
        <taxon>Micrococcales</taxon>
        <taxon>Microbacteriaceae</taxon>
        <taxon>Microbacterium</taxon>
    </lineage>
</organism>
<proteinExistence type="predicted"/>
<feature type="domain" description="HTH tetR-type" evidence="6">
    <location>
        <begin position="15"/>
        <end position="75"/>
    </location>
</feature>
<dbReference type="eggNOG" id="COG1309">
    <property type="taxonomic scope" value="Bacteria"/>
</dbReference>
<feature type="region of interest" description="Disordered" evidence="5">
    <location>
        <begin position="198"/>
        <end position="221"/>
    </location>
</feature>
<dbReference type="PRINTS" id="PR00455">
    <property type="entry name" value="HTHTETR"/>
</dbReference>
<dbReference type="GeneID" id="36299153"/>
<accession>A0A1H1QJ65</accession>
<dbReference type="SUPFAM" id="SSF46689">
    <property type="entry name" value="Homeodomain-like"/>
    <property type="match status" value="1"/>
</dbReference>
<evidence type="ECO:0000256" key="1">
    <source>
        <dbReference type="ARBA" id="ARBA00023015"/>
    </source>
</evidence>
<dbReference type="InterPro" id="IPR009057">
    <property type="entry name" value="Homeodomain-like_sf"/>
</dbReference>
<dbReference type="EMBL" id="LT629770">
    <property type="protein sequence ID" value="SDS23474.1"/>
    <property type="molecule type" value="Genomic_DNA"/>
</dbReference>
<feature type="DNA-binding region" description="H-T-H motif" evidence="4">
    <location>
        <begin position="38"/>
        <end position="57"/>
    </location>
</feature>
<evidence type="ECO:0000313" key="8">
    <source>
        <dbReference type="Proteomes" id="UP000182126"/>
    </source>
</evidence>
<dbReference type="PROSITE" id="PS50977">
    <property type="entry name" value="HTH_TETR_2"/>
    <property type="match status" value="1"/>
</dbReference>
<keyword evidence="2 4" id="KW-0238">DNA-binding</keyword>
<dbReference type="GO" id="GO:0000976">
    <property type="term" value="F:transcription cis-regulatory region binding"/>
    <property type="evidence" value="ECO:0007669"/>
    <property type="project" value="TreeGrafter"/>
</dbReference>
<sequence>MTTPPPPGRRERKKAATRKNISDVATRMFLERGFDNVSIREVADAADVSPTTVFAHFPQKEALVFDEDDEQRDRLVSAVRDRPTGVTINRAIHDFYAAEVGANLDEHGDDVARVFLRFLNDTPALRDYASKMWLRHEDALAAAIAEELGIPTPTPEVRVYARFVLQMQILVTESDDQQAVLDAGSALLENGWAPIEERLTGSRSAQTGPDVSPRGGAAAGS</sequence>
<evidence type="ECO:0000256" key="4">
    <source>
        <dbReference type="PROSITE-ProRule" id="PRU00335"/>
    </source>
</evidence>
<keyword evidence="3" id="KW-0804">Transcription</keyword>
<dbReference type="AlphaFoldDB" id="A0A1H1QJ65"/>
<evidence type="ECO:0000313" key="7">
    <source>
        <dbReference type="EMBL" id="SDS23474.1"/>
    </source>
</evidence>
<dbReference type="Gene3D" id="1.10.357.10">
    <property type="entry name" value="Tetracycline Repressor, domain 2"/>
    <property type="match status" value="1"/>
</dbReference>
<reference evidence="7 8" key="1">
    <citation type="submission" date="2016-10" db="EMBL/GenBank/DDBJ databases">
        <authorList>
            <person name="de Groot N.N."/>
        </authorList>
    </citation>
    <scope>NUCLEOTIDE SEQUENCE [LARGE SCALE GENOMIC DNA]</scope>
    <source>
        <strain evidence="7 8">DSM 15019</strain>
    </source>
</reference>
<name>A0A1H1QJ65_9MICO</name>
<dbReference type="RefSeq" id="WP_025102437.1">
    <property type="nucleotide sequence ID" value="NZ_JBFBMG010000003.1"/>
</dbReference>
<dbReference type="Proteomes" id="UP000182126">
    <property type="component" value="Chromosome I"/>
</dbReference>
<dbReference type="InterPro" id="IPR001647">
    <property type="entry name" value="HTH_TetR"/>
</dbReference>
<evidence type="ECO:0000256" key="5">
    <source>
        <dbReference type="SAM" id="MobiDB-lite"/>
    </source>
</evidence>
<dbReference type="InterPro" id="IPR050109">
    <property type="entry name" value="HTH-type_TetR-like_transc_reg"/>
</dbReference>
<evidence type="ECO:0000256" key="3">
    <source>
        <dbReference type="ARBA" id="ARBA00023163"/>
    </source>
</evidence>
<evidence type="ECO:0000259" key="6">
    <source>
        <dbReference type="PROSITE" id="PS50977"/>
    </source>
</evidence>
<keyword evidence="1" id="KW-0805">Transcription regulation</keyword>
<dbReference type="Pfam" id="PF00440">
    <property type="entry name" value="TetR_N"/>
    <property type="match status" value="1"/>
</dbReference>
<evidence type="ECO:0000256" key="2">
    <source>
        <dbReference type="ARBA" id="ARBA00023125"/>
    </source>
</evidence>
<dbReference type="PANTHER" id="PTHR30055">
    <property type="entry name" value="HTH-TYPE TRANSCRIPTIONAL REGULATOR RUTR"/>
    <property type="match status" value="1"/>
</dbReference>
<protein>
    <submittedName>
        <fullName evidence="7">DNA-binding transcriptional regulator, AcrR family</fullName>
    </submittedName>
</protein>
<dbReference type="GO" id="GO:0003700">
    <property type="term" value="F:DNA-binding transcription factor activity"/>
    <property type="evidence" value="ECO:0007669"/>
    <property type="project" value="TreeGrafter"/>
</dbReference>